<accession>G2KTZ8</accession>
<dbReference type="HOGENOM" id="CLU_1803740_0_0_9"/>
<dbReference type="RefSeq" id="WP_014081672.1">
    <property type="nucleotide sequence ID" value="NC_015978.1"/>
</dbReference>
<dbReference type="Proteomes" id="UP000001285">
    <property type="component" value="Chromosome"/>
</dbReference>
<gene>
    <name evidence="1" type="ordered locus">LSA_03630</name>
</gene>
<protein>
    <submittedName>
        <fullName evidence="1">Uncharacterized protein</fullName>
    </submittedName>
</protein>
<evidence type="ECO:0000313" key="2">
    <source>
        <dbReference type="Proteomes" id="UP000001285"/>
    </source>
</evidence>
<evidence type="ECO:0000313" key="1">
    <source>
        <dbReference type="EMBL" id="AEN98813.1"/>
    </source>
</evidence>
<dbReference type="AlphaFoldDB" id="G2KTZ8"/>
<dbReference type="KEGG" id="lsn:LSA_03630"/>
<sequence>MIAFLSFETSTNQNKMNLKIVEEQQNQNSQDKEREQANKICCWMDGDLRVGNTIDHAQCRVTIQNDFSLPAYSVYIFSTYNRVKDDAENFTAEGNYTIFANILKPGTSHCTIRSMGSAMGGIRPAVAIMFKDVNSVFGLEDLM</sequence>
<name>G2KTZ8_FRUST</name>
<dbReference type="OrthoDB" id="2330115at2"/>
<reference evidence="1 2" key="1">
    <citation type="journal article" date="2011" name="Microb. Cell Fact.">
        <title>Genomic analysis reveals Lactobacillus sanfranciscensis as stable element in traditional sourdoughs.</title>
        <authorList>
            <person name="Vogel R.F."/>
            <person name="Pavlovic M."/>
            <person name="Ehrmann M.A."/>
            <person name="Wiezer A."/>
            <person name="Liesegang H."/>
            <person name="Offschanka S."/>
            <person name="Voget S."/>
            <person name="Angelov A."/>
            <person name="Bocker G."/>
            <person name="Liebl W."/>
        </authorList>
    </citation>
    <scope>NUCLEOTIDE SEQUENCE [LARGE SCALE GENOMIC DNA]</scope>
    <source>
        <strain evidence="1 2">TMW 1.1304</strain>
    </source>
</reference>
<organism evidence="1 2">
    <name type="scientific">Fructilactobacillus sanfranciscensis (strain TMW 1.1304)</name>
    <name type="common">Lactobacillus sanfranciscensis</name>
    <dbReference type="NCBI Taxonomy" id="714313"/>
    <lineage>
        <taxon>Bacteria</taxon>
        <taxon>Bacillati</taxon>
        <taxon>Bacillota</taxon>
        <taxon>Bacilli</taxon>
        <taxon>Lactobacillales</taxon>
        <taxon>Lactobacillaceae</taxon>
        <taxon>Fructilactobacillus</taxon>
    </lineage>
</organism>
<proteinExistence type="predicted"/>
<keyword evidence="2" id="KW-1185">Reference proteome</keyword>
<dbReference type="EMBL" id="CP002461">
    <property type="protein sequence ID" value="AEN98813.1"/>
    <property type="molecule type" value="Genomic_DNA"/>
</dbReference>